<feature type="compositionally biased region" description="Basic residues" evidence="1">
    <location>
        <begin position="135"/>
        <end position="149"/>
    </location>
</feature>
<evidence type="ECO:0000313" key="2">
    <source>
        <dbReference type="EMBL" id="KZS59209.1"/>
    </source>
</evidence>
<evidence type="ECO:0000313" key="3">
    <source>
        <dbReference type="Proteomes" id="UP000077342"/>
    </source>
</evidence>
<feature type="compositionally biased region" description="Basic residues" evidence="1">
    <location>
        <begin position="81"/>
        <end position="98"/>
    </location>
</feature>
<dbReference type="EMBL" id="LWCI01000141">
    <property type="protein sequence ID" value="KZS59209.1"/>
    <property type="molecule type" value="Genomic_DNA"/>
</dbReference>
<accession>A0A163XBS3</accession>
<gene>
    <name evidence="2" type="ORF">A4G28_02850</name>
</gene>
<proteinExistence type="predicted"/>
<keyword evidence="3" id="KW-1185">Reference proteome</keyword>
<feature type="region of interest" description="Disordered" evidence="1">
    <location>
        <begin position="43"/>
        <end position="149"/>
    </location>
</feature>
<dbReference type="RefSeq" id="WP_075512409.1">
    <property type="nucleotide sequence ID" value="NZ_CP089224.1"/>
</dbReference>
<protein>
    <submittedName>
        <fullName evidence="2">Uncharacterized protein</fullName>
    </submittedName>
</protein>
<evidence type="ECO:0000256" key="1">
    <source>
        <dbReference type="SAM" id="MobiDB-lite"/>
    </source>
</evidence>
<dbReference type="AlphaFoldDB" id="A0A163XBS3"/>
<organism evidence="2 3">
    <name type="scientific">Mycobacterium ostraviense</name>
    <dbReference type="NCBI Taxonomy" id="2738409"/>
    <lineage>
        <taxon>Bacteria</taxon>
        <taxon>Bacillati</taxon>
        <taxon>Actinomycetota</taxon>
        <taxon>Actinomycetes</taxon>
        <taxon>Mycobacteriales</taxon>
        <taxon>Mycobacteriaceae</taxon>
        <taxon>Mycobacterium</taxon>
    </lineage>
</organism>
<reference evidence="3" key="1">
    <citation type="submission" date="2016-04" db="EMBL/GenBank/DDBJ databases">
        <authorList>
            <person name="Strapagiel D."/>
            <person name="Borowka P."/>
            <person name="Marciniak B."/>
            <person name="Bakula Z."/>
            <person name="Van Ingen J."/>
            <person name="Safianowska A."/>
            <person name="Dziadek J."/>
            <person name="Jagielski T."/>
        </authorList>
    </citation>
    <scope>NUCLEOTIDE SEQUENCE [LARGE SCALE GENOMIC DNA]</scope>
    <source>
        <strain evidence="3">1010001458</strain>
    </source>
</reference>
<sequence length="149" mass="16648">MFAAVYPETVSLAIIASPLWRQRASGDNSEQREFLADASRRLGTSATEDGPGHQAIIHWMLYDSHHPPSRPDKTFPDTRGHNSKRPAKPNSVSRRRTNRSAAWFNTQPLQRDPLPQTSDARHQAGMGTGNAGHQGHSHCQRLNHKFRPG</sequence>
<dbReference type="Proteomes" id="UP000077342">
    <property type="component" value="Unassembled WGS sequence"/>
</dbReference>
<feature type="compositionally biased region" description="Polar residues" evidence="1">
    <location>
        <begin position="99"/>
        <end position="109"/>
    </location>
</feature>
<name>A0A163XBS3_9MYCO</name>
<comment type="caution">
    <text evidence="2">The sequence shown here is derived from an EMBL/GenBank/DDBJ whole genome shotgun (WGS) entry which is preliminary data.</text>
</comment>
<feature type="compositionally biased region" description="Basic and acidic residues" evidence="1">
    <location>
        <begin position="63"/>
        <end position="80"/>
    </location>
</feature>